<comment type="function">
    <text evidence="21">Catalyzes the ATP-dependent phosphorylation of sn-l,2-diacylglycerol (DAG) to phosphatidic acid. Involved in the recycling of diacylglycerol produced as a by-product during membrane-derived oligosaccharide (MDO) biosynthesis.</text>
</comment>
<keyword evidence="19" id="KW-0594">Phospholipid biosynthesis</keyword>
<evidence type="ECO:0000256" key="6">
    <source>
        <dbReference type="ARBA" id="ARBA00022475"/>
    </source>
</evidence>
<keyword evidence="12 21" id="KW-0547">Nucleotide-binding</keyword>
<evidence type="ECO:0000256" key="19">
    <source>
        <dbReference type="ARBA" id="ARBA00023209"/>
    </source>
</evidence>
<dbReference type="Gene3D" id="1.10.287.3610">
    <property type="match status" value="1"/>
</dbReference>
<keyword evidence="7" id="KW-0444">Lipid biosynthesis</keyword>
<dbReference type="InterPro" id="IPR033718">
    <property type="entry name" value="DAGK_prok"/>
</dbReference>
<dbReference type="Pfam" id="PF01219">
    <property type="entry name" value="DAGK_prokar"/>
    <property type="match status" value="1"/>
</dbReference>
<evidence type="ECO:0000256" key="15">
    <source>
        <dbReference type="ARBA" id="ARBA00022842"/>
    </source>
</evidence>
<keyword evidence="16 21" id="KW-1133">Transmembrane helix</keyword>
<dbReference type="PANTHER" id="PTHR34299:SF1">
    <property type="entry name" value="DIACYLGLYCEROL KINASE"/>
    <property type="match status" value="1"/>
</dbReference>
<dbReference type="RefSeq" id="WP_307691876.1">
    <property type="nucleotide sequence ID" value="NZ_JAUSRO010000016.1"/>
</dbReference>
<keyword evidence="14 21" id="KW-0067">ATP-binding</keyword>
<feature type="transmembrane region" description="Helical" evidence="21">
    <location>
        <begin position="39"/>
        <end position="58"/>
    </location>
</feature>
<feature type="transmembrane region" description="Helical" evidence="21">
    <location>
        <begin position="65"/>
        <end position="88"/>
    </location>
</feature>
<evidence type="ECO:0000256" key="8">
    <source>
        <dbReference type="ARBA" id="ARBA00022519"/>
    </source>
</evidence>
<accession>A0ABT9SCQ0</accession>
<comment type="catalytic activity">
    <reaction evidence="21">
        <text>a 1,2-diacyl-sn-glycerol + ATP = a 1,2-diacyl-sn-glycero-3-phosphate + ADP + H(+)</text>
        <dbReference type="Rhea" id="RHEA:10272"/>
        <dbReference type="ChEBI" id="CHEBI:15378"/>
        <dbReference type="ChEBI" id="CHEBI:17815"/>
        <dbReference type="ChEBI" id="CHEBI:30616"/>
        <dbReference type="ChEBI" id="CHEBI:58608"/>
        <dbReference type="ChEBI" id="CHEBI:456216"/>
        <dbReference type="EC" id="2.7.1.107"/>
    </reaction>
</comment>
<dbReference type="EC" id="2.7.1.107" evidence="4 21"/>
<evidence type="ECO:0000256" key="13">
    <source>
        <dbReference type="ARBA" id="ARBA00022777"/>
    </source>
</evidence>
<evidence type="ECO:0000256" key="7">
    <source>
        <dbReference type="ARBA" id="ARBA00022516"/>
    </source>
</evidence>
<keyword evidence="17 21" id="KW-0443">Lipid metabolism</keyword>
<evidence type="ECO:0000256" key="17">
    <source>
        <dbReference type="ARBA" id="ARBA00023098"/>
    </source>
</evidence>
<evidence type="ECO:0000256" key="16">
    <source>
        <dbReference type="ARBA" id="ARBA00022989"/>
    </source>
</evidence>
<sequence length="131" mass="14345">MSFHDPLVNPQKGRSGFSRVWHATLISLNGLRAGWGEPAFRQEAILAVFLIPAAFWLGRHWVETALLAGSIVLVMIVELLNTAVEAAIDRIGPEWHDLSKRAKDMGSAAVLLSVLLASGIWLSALWQCFVA</sequence>
<evidence type="ECO:0000256" key="10">
    <source>
        <dbReference type="ARBA" id="ARBA00022692"/>
    </source>
</evidence>
<dbReference type="PANTHER" id="PTHR34299">
    <property type="entry name" value="DIACYLGLYCEROL KINASE"/>
    <property type="match status" value="1"/>
</dbReference>
<name>A0ABT9SCQ0_9BURK</name>
<evidence type="ECO:0000256" key="21">
    <source>
        <dbReference type="RuleBase" id="RU363065"/>
    </source>
</evidence>
<dbReference type="InterPro" id="IPR000829">
    <property type="entry name" value="DAGK"/>
</dbReference>
<evidence type="ECO:0000256" key="12">
    <source>
        <dbReference type="ARBA" id="ARBA00022741"/>
    </source>
</evidence>
<feature type="transmembrane region" description="Helical" evidence="21">
    <location>
        <begin position="108"/>
        <end position="130"/>
    </location>
</feature>
<evidence type="ECO:0000313" key="22">
    <source>
        <dbReference type="EMBL" id="MDP9902115.1"/>
    </source>
</evidence>
<dbReference type="EMBL" id="JAUSRO010000016">
    <property type="protein sequence ID" value="MDP9902115.1"/>
    <property type="molecule type" value="Genomic_DNA"/>
</dbReference>
<evidence type="ECO:0000256" key="4">
    <source>
        <dbReference type="ARBA" id="ARBA00012133"/>
    </source>
</evidence>
<keyword evidence="10 21" id="KW-0812">Transmembrane</keyword>
<gene>
    <name evidence="22" type="ORF">J2W36_004391</name>
</gene>
<dbReference type="GO" id="GO:0004143">
    <property type="term" value="F:ATP-dependent diacylglycerol kinase activity"/>
    <property type="evidence" value="ECO:0007669"/>
    <property type="project" value="UniProtKB-EC"/>
</dbReference>
<keyword evidence="20 21" id="KW-1208">Phospholipid metabolism</keyword>
<evidence type="ECO:0000256" key="2">
    <source>
        <dbReference type="ARBA" id="ARBA00004429"/>
    </source>
</evidence>
<keyword evidence="13 21" id="KW-0418">Kinase</keyword>
<dbReference type="CDD" id="cd14264">
    <property type="entry name" value="DAGK_IM"/>
    <property type="match status" value="1"/>
</dbReference>
<protein>
    <recommendedName>
        <fullName evidence="5 21">Diacylglycerol kinase</fullName>
        <ecNumber evidence="4 21">2.7.1.107</ecNumber>
    </recommendedName>
</protein>
<comment type="cofactor">
    <cofactor evidence="1">
        <name>Mg(2+)</name>
        <dbReference type="ChEBI" id="CHEBI:18420"/>
    </cofactor>
</comment>
<dbReference type="Proteomes" id="UP001226867">
    <property type="component" value="Unassembled WGS sequence"/>
</dbReference>
<evidence type="ECO:0000256" key="20">
    <source>
        <dbReference type="ARBA" id="ARBA00023264"/>
    </source>
</evidence>
<evidence type="ECO:0000256" key="18">
    <source>
        <dbReference type="ARBA" id="ARBA00023136"/>
    </source>
</evidence>
<dbReference type="InterPro" id="IPR036945">
    <property type="entry name" value="DAGK_sf"/>
</dbReference>
<comment type="similarity">
    <text evidence="3 21">Belongs to the bacterial diacylglycerol kinase family.</text>
</comment>
<comment type="caution">
    <text evidence="22">The sequence shown here is derived from an EMBL/GenBank/DDBJ whole genome shotgun (WGS) entry which is preliminary data.</text>
</comment>
<evidence type="ECO:0000313" key="23">
    <source>
        <dbReference type="Proteomes" id="UP001226867"/>
    </source>
</evidence>
<reference evidence="22 23" key="1">
    <citation type="submission" date="2023-07" db="EMBL/GenBank/DDBJ databases">
        <title>Sorghum-associated microbial communities from plants grown in Nebraska, USA.</title>
        <authorList>
            <person name="Schachtman D."/>
        </authorList>
    </citation>
    <scope>NUCLEOTIDE SEQUENCE [LARGE SCALE GENOMIC DNA]</scope>
    <source>
        <strain evidence="22 23">DS1607</strain>
    </source>
</reference>
<evidence type="ECO:0000256" key="9">
    <source>
        <dbReference type="ARBA" id="ARBA00022679"/>
    </source>
</evidence>
<proteinExistence type="inferred from homology"/>
<keyword evidence="15" id="KW-0460">Magnesium</keyword>
<evidence type="ECO:0000256" key="1">
    <source>
        <dbReference type="ARBA" id="ARBA00001946"/>
    </source>
</evidence>
<keyword evidence="6" id="KW-1003">Cell membrane</keyword>
<organism evidence="22 23">
    <name type="scientific">Variovorax ginsengisoli</name>
    <dbReference type="NCBI Taxonomy" id="363844"/>
    <lineage>
        <taxon>Bacteria</taxon>
        <taxon>Pseudomonadati</taxon>
        <taxon>Pseudomonadota</taxon>
        <taxon>Betaproteobacteria</taxon>
        <taxon>Burkholderiales</taxon>
        <taxon>Comamonadaceae</taxon>
        <taxon>Variovorax</taxon>
    </lineage>
</organism>
<keyword evidence="18 21" id="KW-0472">Membrane</keyword>
<evidence type="ECO:0000256" key="11">
    <source>
        <dbReference type="ARBA" id="ARBA00022723"/>
    </source>
</evidence>
<keyword evidence="8 21" id="KW-0997">Cell inner membrane</keyword>
<evidence type="ECO:0000256" key="3">
    <source>
        <dbReference type="ARBA" id="ARBA00005967"/>
    </source>
</evidence>
<keyword evidence="9 21" id="KW-0808">Transferase</keyword>
<keyword evidence="11" id="KW-0479">Metal-binding</keyword>
<keyword evidence="23" id="KW-1185">Reference proteome</keyword>
<evidence type="ECO:0000256" key="14">
    <source>
        <dbReference type="ARBA" id="ARBA00022840"/>
    </source>
</evidence>
<evidence type="ECO:0000256" key="5">
    <source>
        <dbReference type="ARBA" id="ARBA00017575"/>
    </source>
</evidence>
<comment type="subcellular location">
    <subcellularLocation>
        <location evidence="2 21">Cell inner membrane</location>
        <topology evidence="2 21">Multi-pass membrane protein</topology>
    </subcellularLocation>
</comment>